<keyword evidence="1" id="KW-0732">Signal</keyword>
<organism evidence="3 4">
    <name type="scientific">Carboxylicivirga mesophila</name>
    <dbReference type="NCBI Taxonomy" id="1166478"/>
    <lineage>
        <taxon>Bacteria</taxon>
        <taxon>Pseudomonadati</taxon>
        <taxon>Bacteroidota</taxon>
        <taxon>Bacteroidia</taxon>
        <taxon>Marinilabiliales</taxon>
        <taxon>Marinilabiliaceae</taxon>
        <taxon>Carboxylicivirga</taxon>
    </lineage>
</organism>
<accession>A0ABS5KCL1</accession>
<dbReference type="Proteomes" id="UP000721861">
    <property type="component" value="Unassembled WGS sequence"/>
</dbReference>
<dbReference type="Gene3D" id="2.160.20.120">
    <property type="match status" value="1"/>
</dbReference>
<reference evidence="3 4" key="1">
    <citation type="journal article" date="2014" name="Int. J. Syst. Evol. Microbiol.">
        <title>Carboxylicivirga gen. nov. in the family Marinilabiliaceae with two novel species, Carboxylicivirga mesophila sp. nov. and Carboxylicivirga taeanensis sp. nov., and reclassification of Cytophaga fermentans as Saccharicrinis fermentans gen. nov., comb. nov.</title>
        <authorList>
            <person name="Yang S.H."/>
            <person name="Seo H.S."/>
            <person name="Woo J.H."/>
            <person name="Oh H.M."/>
            <person name="Jang H."/>
            <person name="Lee J.H."/>
            <person name="Kim S.J."/>
            <person name="Kwon K.K."/>
        </authorList>
    </citation>
    <scope>NUCLEOTIDE SEQUENCE [LARGE SCALE GENOMIC DNA]</scope>
    <source>
        <strain evidence="3 4">JCM 18290</strain>
    </source>
</reference>
<name>A0ABS5KCL1_9BACT</name>
<comment type="caution">
    <text evidence="3">The sequence shown here is derived from an EMBL/GenBank/DDBJ whole genome shotgun (WGS) entry which is preliminary data.</text>
</comment>
<gene>
    <name evidence="3" type="ORF">KEM09_15000</name>
</gene>
<dbReference type="EMBL" id="JAGUCN010000018">
    <property type="protein sequence ID" value="MBS2212725.1"/>
    <property type="molecule type" value="Genomic_DNA"/>
</dbReference>
<dbReference type="Pfam" id="PF10988">
    <property type="entry name" value="DUF2807"/>
    <property type="match status" value="1"/>
</dbReference>
<dbReference type="RefSeq" id="WP_212229523.1">
    <property type="nucleotide sequence ID" value="NZ_JAGUCN010000018.1"/>
</dbReference>
<evidence type="ECO:0000313" key="4">
    <source>
        <dbReference type="Proteomes" id="UP000721861"/>
    </source>
</evidence>
<evidence type="ECO:0000313" key="3">
    <source>
        <dbReference type="EMBL" id="MBS2212725.1"/>
    </source>
</evidence>
<evidence type="ECO:0000256" key="1">
    <source>
        <dbReference type="SAM" id="SignalP"/>
    </source>
</evidence>
<feature type="signal peptide" evidence="1">
    <location>
        <begin position="1"/>
        <end position="19"/>
    </location>
</feature>
<keyword evidence="4" id="KW-1185">Reference proteome</keyword>
<sequence>MRKIMMLTMLMLMATVVFAQEKEKRSVGDFTRITVSSGIDLYLSQADANGVEVECKKDDLHRLITEVEGNTLKIYMKGNFSWNWSTKTTPKVYVSVKQLEALSASGGSDVYGQNVLEQSVLKLSSSGGSDVYIEVKSDELKLTTSGGSDIKIKGVVGQLIATSSGGSDINARDLKAETVKVTSSGGSDAIVWANKEIIANASGGSDIVFYGNPEIKQLNESGAGDISQR</sequence>
<evidence type="ECO:0000259" key="2">
    <source>
        <dbReference type="Pfam" id="PF10988"/>
    </source>
</evidence>
<proteinExistence type="predicted"/>
<protein>
    <submittedName>
        <fullName evidence="3">DUF2807 domain-containing protein</fullName>
    </submittedName>
</protein>
<dbReference type="InterPro" id="IPR021255">
    <property type="entry name" value="DUF2807"/>
</dbReference>
<feature type="domain" description="Putative auto-transporter adhesin head GIN" evidence="2">
    <location>
        <begin position="29"/>
        <end position="213"/>
    </location>
</feature>
<feature type="chain" id="PRO_5046464898" evidence="1">
    <location>
        <begin position="20"/>
        <end position="229"/>
    </location>
</feature>